<dbReference type="InterPro" id="IPR004843">
    <property type="entry name" value="Calcineurin-like_PHP"/>
</dbReference>
<name>A0A1Y6CCU5_9BACT</name>
<dbReference type="RefSeq" id="WP_132322256.1">
    <property type="nucleotide sequence ID" value="NZ_FWZT01000018.1"/>
</dbReference>
<protein>
    <submittedName>
        <fullName evidence="2">Putative phosphoesterase</fullName>
    </submittedName>
</protein>
<reference evidence="3" key="1">
    <citation type="submission" date="2017-04" db="EMBL/GenBank/DDBJ databases">
        <authorList>
            <person name="Varghese N."/>
            <person name="Submissions S."/>
        </authorList>
    </citation>
    <scope>NUCLEOTIDE SEQUENCE [LARGE SCALE GENOMIC DNA]</scope>
    <source>
        <strain evidence="3">RKEM611</strain>
    </source>
</reference>
<organism evidence="2 3">
    <name type="scientific">Pseudobacteriovorax antillogorgiicola</name>
    <dbReference type="NCBI Taxonomy" id="1513793"/>
    <lineage>
        <taxon>Bacteria</taxon>
        <taxon>Pseudomonadati</taxon>
        <taxon>Bdellovibrionota</taxon>
        <taxon>Oligoflexia</taxon>
        <taxon>Oligoflexales</taxon>
        <taxon>Pseudobacteriovoracaceae</taxon>
        <taxon>Pseudobacteriovorax</taxon>
    </lineage>
</organism>
<dbReference type="STRING" id="1513793.SAMN06296036_118120"/>
<dbReference type="Proteomes" id="UP000192907">
    <property type="component" value="Unassembled WGS sequence"/>
</dbReference>
<evidence type="ECO:0000259" key="1">
    <source>
        <dbReference type="Pfam" id="PF00149"/>
    </source>
</evidence>
<dbReference type="EMBL" id="FWZT01000018">
    <property type="protein sequence ID" value="SMF57288.1"/>
    <property type="molecule type" value="Genomic_DNA"/>
</dbReference>
<keyword evidence="3" id="KW-1185">Reference proteome</keyword>
<dbReference type="GO" id="GO:0005737">
    <property type="term" value="C:cytoplasm"/>
    <property type="evidence" value="ECO:0007669"/>
    <property type="project" value="TreeGrafter"/>
</dbReference>
<dbReference type="InterPro" id="IPR029052">
    <property type="entry name" value="Metallo-depent_PP-like"/>
</dbReference>
<sequence>MRIYQTMGFLIGTLTLSSALLADQCLERDLRFSKDRTFKIMQITDTQDDHCIDSRTVELISKAITTEKPNLVVFTGDIIASGDITPEDVRVAINNVIHPVEQARVPFLVAFGNHDEDSSGLTGIYEPQQLQIYRSYSCNRNQTDDGNSVTGTGETVSLIKSSDSDKPAFAVWTLDSGRYAPSSFAGQSINQESVKYDNKWDWIRSDQVQWYVSESKKIEKSAGRKIPGLMYFHIPLPEHEYMWDIDAGWVYPDGYPTHPGKQRDKHSLVGERNECVCTGPFNSGLFSAMVDRGDVKGVFVGHDHINSYHGNYFGILLGYGASAGFGTYGFSAADRHRLRGVRIFEISEDRPHKINTRMVLASDLGVNTHDSNQYNNFPKEYCEKRLREIKLSPTNSQEFEIKQGRAVGPIVR</sequence>
<evidence type="ECO:0000313" key="3">
    <source>
        <dbReference type="Proteomes" id="UP000192907"/>
    </source>
</evidence>
<dbReference type="Gene3D" id="3.60.21.10">
    <property type="match status" value="1"/>
</dbReference>
<dbReference type="PANTHER" id="PTHR32440:SF0">
    <property type="entry name" value="PHOSPHATASE DCR2-RELATED"/>
    <property type="match status" value="1"/>
</dbReference>
<dbReference type="OrthoDB" id="9809781at2"/>
<dbReference type="Pfam" id="PF00149">
    <property type="entry name" value="Metallophos"/>
    <property type="match status" value="1"/>
</dbReference>
<proteinExistence type="predicted"/>
<feature type="domain" description="Calcineurin-like phosphoesterase" evidence="1">
    <location>
        <begin position="38"/>
        <end position="305"/>
    </location>
</feature>
<evidence type="ECO:0000313" key="2">
    <source>
        <dbReference type="EMBL" id="SMF57288.1"/>
    </source>
</evidence>
<dbReference type="CDD" id="cd07383">
    <property type="entry name" value="MPP_Dcr2"/>
    <property type="match status" value="1"/>
</dbReference>
<dbReference type="PANTHER" id="PTHR32440">
    <property type="entry name" value="PHOSPHATASE DCR2-RELATED-RELATED"/>
    <property type="match status" value="1"/>
</dbReference>
<accession>A0A1Y6CCU5</accession>
<gene>
    <name evidence="2" type="ORF">SAMN06296036_118120</name>
</gene>
<dbReference type="AlphaFoldDB" id="A0A1Y6CCU5"/>
<dbReference type="SUPFAM" id="SSF56300">
    <property type="entry name" value="Metallo-dependent phosphatases"/>
    <property type="match status" value="1"/>
</dbReference>
<dbReference type="GO" id="GO:0016788">
    <property type="term" value="F:hydrolase activity, acting on ester bonds"/>
    <property type="evidence" value="ECO:0007669"/>
    <property type="project" value="TreeGrafter"/>
</dbReference>